<feature type="transmembrane region" description="Helical" evidence="1">
    <location>
        <begin position="105"/>
        <end position="124"/>
    </location>
</feature>
<keyword evidence="1" id="KW-0472">Membrane</keyword>
<name>A0A1H3Z5J3_9GAMM</name>
<gene>
    <name evidence="2" type="ORF">SAMN05216562_2214</name>
</gene>
<keyword evidence="1" id="KW-0812">Transmembrane</keyword>
<protein>
    <submittedName>
        <fullName evidence="2">Uncharacterized membrane protein YsdA, DUF1294 family</fullName>
    </submittedName>
</protein>
<dbReference type="InterPro" id="IPR010718">
    <property type="entry name" value="DUF1294"/>
</dbReference>
<dbReference type="AlphaFoldDB" id="A0A1H3Z5J3"/>
<reference evidence="3" key="1">
    <citation type="submission" date="2016-10" db="EMBL/GenBank/DDBJ databases">
        <authorList>
            <person name="Varghese N."/>
            <person name="Submissions S."/>
        </authorList>
    </citation>
    <scope>NUCLEOTIDE SEQUENCE [LARGE SCALE GENOMIC DNA]</scope>
    <source>
        <strain evidence="3">CGMCC 1.10657</strain>
    </source>
</reference>
<organism evidence="2 3">
    <name type="scientific">Microbulbifer marinus</name>
    <dbReference type="NCBI Taxonomy" id="658218"/>
    <lineage>
        <taxon>Bacteria</taxon>
        <taxon>Pseudomonadati</taxon>
        <taxon>Pseudomonadota</taxon>
        <taxon>Gammaproteobacteria</taxon>
        <taxon>Cellvibrionales</taxon>
        <taxon>Microbulbiferaceae</taxon>
        <taxon>Microbulbifer</taxon>
    </lineage>
</organism>
<feature type="transmembrane region" description="Helical" evidence="1">
    <location>
        <begin position="17"/>
        <end position="33"/>
    </location>
</feature>
<dbReference type="EMBL" id="FNQO01000002">
    <property type="protein sequence ID" value="SEA19113.1"/>
    <property type="molecule type" value="Genomic_DNA"/>
</dbReference>
<evidence type="ECO:0000313" key="3">
    <source>
        <dbReference type="Proteomes" id="UP000198658"/>
    </source>
</evidence>
<accession>A0A1H3Z5J3</accession>
<dbReference type="OrthoDB" id="72963at2"/>
<evidence type="ECO:0000256" key="1">
    <source>
        <dbReference type="SAM" id="Phobius"/>
    </source>
</evidence>
<keyword evidence="3" id="KW-1185">Reference proteome</keyword>
<sequence>MTNDTGPKSRSRKSDKTLSLFVAACFLILVAYFSHDGTIPKAVAYLISAASLLAIVLYAKDKWAAVHGRWRVRESTLHAVALGGGWPGALIAQALFNHKRSKRRFIIAFWITVIINCSLLLWIFTDRNGAQLAAVIAAIKNAVAG</sequence>
<keyword evidence="1" id="KW-1133">Transmembrane helix</keyword>
<feature type="transmembrane region" description="Helical" evidence="1">
    <location>
        <begin position="39"/>
        <end position="59"/>
    </location>
</feature>
<proteinExistence type="predicted"/>
<evidence type="ECO:0000313" key="2">
    <source>
        <dbReference type="EMBL" id="SEA19113.1"/>
    </source>
</evidence>
<dbReference type="Proteomes" id="UP000198658">
    <property type="component" value="Unassembled WGS sequence"/>
</dbReference>
<dbReference type="STRING" id="658218.SAMN05216562_2214"/>
<dbReference type="RefSeq" id="WP_091388173.1">
    <property type="nucleotide sequence ID" value="NZ_FNQO01000002.1"/>
</dbReference>
<dbReference type="Pfam" id="PF06961">
    <property type="entry name" value="DUF1294"/>
    <property type="match status" value="1"/>
</dbReference>